<dbReference type="Proteomes" id="UP000815677">
    <property type="component" value="Unassembled WGS sequence"/>
</dbReference>
<evidence type="ECO:0000313" key="3">
    <source>
        <dbReference type="EMBL" id="GAT42565.1"/>
    </source>
</evidence>
<evidence type="ECO:0000259" key="2">
    <source>
        <dbReference type="PROSITE" id="PS50181"/>
    </source>
</evidence>
<proteinExistence type="predicted"/>
<keyword evidence="4" id="KW-1185">Reference proteome</keyword>
<dbReference type="Gene3D" id="1.20.1280.50">
    <property type="match status" value="1"/>
</dbReference>
<dbReference type="Pfam" id="PF00646">
    <property type="entry name" value="F-box"/>
    <property type="match status" value="1"/>
</dbReference>
<dbReference type="InterPro" id="IPR036047">
    <property type="entry name" value="F-box-like_dom_sf"/>
</dbReference>
<accession>A0ABQ0KUV6</accession>
<feature type="region of interest" description="Disordered" evidence="1">
    <location>
        <begin position="724"/>
        <end position="788"/>
    </location>
</feature>
<organism evidence="3 4">
    <name type="scientific">Mycena chlorophos</name>
    <name type="common">Agaric fungus</name>
    <name type="synonym">Agaricus chlorophos</name>
    <dbReference type="NCBI Taxonomy" id="658473"/>
    <lineage>
        <taxon>Eukaryota</taxon>
        <taxon>Fungi</taxon>
        <taxon>Dikarya</taxon>
        <taxon>Basidiomycota</taxon>
        <taxon>Agaricomycotina</taxon>
        <taxon>Agaricomycetes</taxon>
        <taxon>Agaricomycetidae</taxon>
        <taxon>Agaricales</taxon>
        <taxon>Marasmiineae</taxon>
        <taxon>Mycenaceae</taxon>
        <taxon>Mycena</taxon>
    </lineage>
</organism>
<dbReference type="SUPFAM" id="SSF81383">
    <property type="entry name" value="F-box domain"/>
    <property type="match status" value="1"/>
</dbReference>
<evidence type="ECO:0000256" key="1">
    <source>
        <dbReference type="SAM" id="MobiDB-lite"/>
    </source>
</evidence>
<gene>
    <name evidence="3" type="ORF">MCHLO_00277</name>
</gene>
<name>A0ABQ0KUV6_MYCCL</name>
<dbReference type="PROSITE" id="PS50181">
    <property type="entry name" value="FBOX"/>
    <property type="match status" value="1"/>
</dbReference>
<dbReference type="InterPro" id="IPR001810">
    <property type="entry name" value="F-box_dom"/>
</dbReference>
<evidence type="ECO:0000313" key="4">
    <source>
        <dbReference type="Proteomes" id="UP000815677"/>
    </source>
</evidence>
<reference evidence="3" key="1">
    <citation type="submission" date="2014-09" db="EMBL/GenBank/DDBJ databases">
        <title>Genome sequence of the luminous mushroom Mycena chlorophos for searching fungal bioluminescence genes.</title>
        <authorList>
            <person name="Tanaka Y."/>
            <person name="Kasuga D."/>
            <person name="Oba Y."/>
            <person name="Hase S."/>
            <person name="Sato K."/>
            <person name="Oba Y."/>
            <person name="Sakakibara Y."/>
        </authorList>
    </citation>
    <scope>NUCLEOTIDE SEQUENCE</scope>
</reference>
<sequence length="986" mass="107882">MRVQTQRITVRGTRPRHQQPVKLRGLSPASMRLDQLPEDVLIEVLGWMDVASTLRMSQANSNLRRVALGLHVWREILRNLISRGFIRTDKRHREYVNTFSTQQIIQLVKSSTQGPAAAGSSAGGGRIRKALSMLGLSHTTQQHLAPAGMLMLYPEIHPADGSRFPHWSNATVLGAGGEYIFFLGFHTVFCWGVDSDELRWTHTPSQDVGSRRARSFSVKIQEGGRRAIVVLCFYDAEGSLVADIVNLELNLRQLTSETLMSVCLPQSVSNVEISISSPLVSFSINRGSTHVVVDWEAHKCCVVTRAPGRNLSFKLIHGYIVFAETSRHRQSAERDHHVNLGVLSHAYFEGHWTDNTDCRQTPGVLTFAVSESDAIVCSTSIELPPTPIVTPLSNHLWVLESPIQHGACRIWLCIPRSRNVAEMTYEMYSYQLTPAPTAEAGAGRHELRLVPRNAGGISRAPLSQLENRGLNPPQGMWYSGHRLSYVRWAGPRRGVAGATGQFQILPPVESMVTVRPTPNPHPNATANANPSFNGIPQVRSVVDLPQAQSIMDVAPYSNGVLYATESAIQDFLTNRSEFGGTRAYPVVSAVTSDVRTYTCSDVISLRIPMICIFRFLLPTSISLFSSAMPADAYESDTDERPTPTYANFANNEPIAKVTRVLGGRHARALNRKGRAIARIAYTNGWSLAAISRVFNVGTPSITNCVHLHLQKHYHPHDEPANDAYYAGDEFSGAFPEPPKRGRKRKSAGVRAEPDGTDESAFPVKTESFSVSPSAARDTTGAQGPLSLPVPSIPTATAQQGSVEPNNLDAFFQSIPALSVVTLTPDRLALFTARGFTAAYLRIMGAQWPPAEVCDVVNRLLSHPVDAHGCLDPFEMTLLKVGLETLRKDGDSPPASKLSTVSTLRELLVSVHGFDLSVHLPYFVAQGFTLAHLQELARIAPTAPGAVYEVLSQALQREGNEKLVGLSPLEVIALEFCLLAEGAKAVM</sequence>
<protein>
    <recommendedName>
        <fullName evidence="2">F-box domain-containing protein</fullName>
    </recommendedName>
</protein>
<feature type="domain" description="F-box" evidence="2">
    <location>
        <begin position="30"/>
        <end position="76"/>
    </location>
</feature>
<dbReference type="EMBL" id="DF838088">
    <property type="protein sequence ID" value="GAT42565.1"/>
    <property type="molecule type" value="Genomic_DNA"/>
</dbReference>